<evidence type="ECO:0000256" key="6">
    <source>
        <dbReference type="ARBA" id="ARBA00044196"/>
    </source>
</evidence>
<evidence type="ECO:0000256" key="8">
    <source>
        <dbReference type="ARBA" id="ARBA00046432"/>
    </source>
</evidence>
<dbReference type="EMBL" id="JABANO010023479">
    <property type="protein sequence ID" value="KAF4723476.1"/>
    <property type="molecule type" value="Genomic_DNA"/>
</dbReference>
<organism evidence="10 11">
    <name type="scientific">Perkinsus olseni</name>
    <name type="common">Perkinsus atlanticus</name>
    <dbReference type="NCBI Taxonomy" id="32597"/>
    <lineage>
        <taxon>Eukaryota</taxon>
        <taxon>Sar</taxon>
        <taxon>Alveolata</taxon>
        <taxon>Perkinsozoa</taxon>
        <taxon>Perkinsea</taxon>
        <taxon>Perkinsida</taxon>
        <taxon>Perkinsidae</taxon>
        <taxon>Perkinsus</taxon>
    </lineage>
</organism>
<comment type="similarity">
    <text evidence="2">Belongs to the eIF-2B gamma/epsilon subunits family.</text>
</comment>
<keyword evidence="3" id="KW-0963">Cytoplasm</keyword>
<keyword evidence="5" id="KW-0648">Protein biosynthesis</keyword>
<proteinExistence type="inferred from homology"/>
<dbReference type="AlphaFoldDB" id="A0A7J6RT72"/>
<dbReference type="GO" id="GO:0005085">
    <property type="term" value="F:guanyl-nucleotide exchange factor activity"/>
    <property type="evidence" value="ECO:0007669"/>
    <property type="project" value="TreeGrafter"/>
</dbReference>
<comment type="caution">
    <text evidence="10">The sequence shown here is derived from an EMBL/GenBank/DDBJ whole genome shotgun (WGS) entry which is preliminary data.</text>
</comment>
<dbReference type="Gene3D" id="3.90.550.10">
    <property type="entry name" value="Spore Coat Polysaccharide Biosynthesis Protein SpsA, Chain A"/>
    <property type="match status" value="1"/>
</dbReference>
<name>A0A7J6RT72_PEROL</name>
<dbReference type="GO" id="GO:0003743">
    <property type="term" value="F:translation initiation factor activity"/>
    <property type="evidence" value="ECO:0007669"/>
    <property type="project" value="UniProtKB-KW"/>
</dbReference>
<dbReference type="InterPro" id="IPR056729">
    <property type="entry name" value="GMPPB_C"/>
</dbReference>
<dbReference type="Proteomes" id="UP000553632">
    <property type="component" value="Unassembled WGS sequence"/>
</dbReference>
<feature type="domain" description="Mannose-1-phosphate guanyltransferase C-terminal" evidence="9">
    <location>
        <begin position="289"/>
        <end position="361"/>
    </location>
</feature>
<accession>A0A7J6RT72</accession>
<evidence type="ECO:0000256" key="1">
    <source>
        <dbReference type="ARBA" id="ARBA00004514"/>
    </source>
</evidence>
<dbReference type="GO" id="GO:0002183">
    <property type="term" value="P:cytoplasmic translational initiation"/>
    <property type="evidence" value="ECO:0007669"/>
    <property type="project" value="TreeGrafter"/>
</dbReference>
<keyword evidence="4" id="KW-0396">Initiation factor</keyword>
<evidence type="ECO:0000256" key="3">
    <source>
        <dbReference type="ARBA" id="ARBA00022490"/>
    </source>
</evidence>
<evidence type="ECO:0000256" key="7">
    <source>
        <dbReference type="ARBA" id="ARBA00044229"/>
    </source>
</evidence>
<reference evidence="10 11" key="1">
    <citation type="submission" date="2020-04" db="EMBL/GenBank/DDBJ databases">
        <title>Perkinsus olseni comparative genomics.</title>
        <authorList>
            <person name="Bogema D.R."/>
        </authorList>
    </citation>
    <scope>NUCLEOTIDE SEQUENCE [LARGE SCALE GENOMIC DNA]</scope>
    <source>
        <strain evidence="10 11">ATCC PRA-207</strain>
    </source>
</reference>
<dbReference type="Pfam" id="PF25087">
    <property type="entry name" value="GMPPB_C"/>
    <property type="match status" value="1"/>
</dbReference>
<evidence type="ECO:0000256" key="5">
    <source>
        <dbReference type="ARBA" id="ARBA00022917"/>
    </source>
</evidence>
<sequence>MVAAELPVGLLLCGGVSDDSSDPSLAAIGIPKPLLTVANRPLYSYGVQALTAGPLVSRVVLIAWTEHVAALQASVVEYQDLFNGVEVSVEGVSAEVPAAEALMAVLERRKDVEGSTFLVGYGDYMGQWPARTAESLVDAELEVSMARVKEIPDDFVYTAYGSADKLTILALKSAEDVAFDGSLSLRLSKIFAEGDVTLVRNLIDTGCYWMGRNVLARLKEFMADEDEVDRNLREGFVPWMVDKGYKVLLRGPEESPSLDPCKNRVKGTDTLLHFNQQRLKHDRSTVKGVLYGASCAVEEGTVVKNTVLGDSVTIADKCRVTKSVVMKGVTIGSGATVQECVLAEGCEVGSGVKMTKCTVAKGVKMMKAGEYEEEDFDRNVSS</sequence>
<comment type="subcellular location">
    <subcellularLocation>
        <location evidence="1">Cytoplasm</location>
        <location evidence="1">Cytosol</location>
    </subcellularLocation>
</comment>
<gene>
    <name evidence="10" type="ORF">FOZ63_026604</name>
</gene>
<dbReference type="GO" id="GO:0005829">
    <property type="term" value="C:cytosol"/>
    <property type="evidence" value="ECO:0007669"/>
    <property type="project" value="UniProtKB-SubCell"/>
</dbReference>
<keyword evidence="11" id="KW-1185">Reference proteome</keyword>
<dbReference type="PANTHER" id="PTHR45989:SF1">
    <property type="entry name" value="TRANSLATION INITIATION FACTOR EIF-2B SUBUNIT GAMMA"/>
    <property type="match status" value="1"/>
</dbReference>
<dbReference type="InterPro" id="IPR051960">
    <property type="entry name" value="eIF2B_gamma"/>
</dbReference>
<evidence type="ECO:0000259" key="9">
    <source>
        <dbReference type="Pfam" id="PF25087"/>
    </source>
</evidence>
<evidence type="ECO:0000313" key="11">
    <source>
        <dbReference type="Proteomes" id="UP000553632"/>
    </source>
</evidence>
<evidence type="ECO:0000256" key="2">
    <source>
        <dbReference type="ARBA" id="ARBA00007878"/>
    </source>
</evidence>
<dbReference type="GO" id="GO:0005851">
    <property type="term" value="C:eukaryotic translation initiation factor 2B complex"/>
    <property type="evidence" value="ECO:0007669"/>
    <property type="project" value="TreeGrafter"/>
</dbReference>
<protein>
    <recommendedName>
        <fullName evidence="6">Translation initiation factor eIF2B subunit gamma</fullName>
    </recommendedName>
    <alternativeName>
        <fullName evidence="7">eIF2B GDP-GTP exchange factor subunit gamma</fullName>
    </alternativeName>
</protein>
<dbReference type="SUPFAM" id="SSF53448">
    <property type="entry name" value="Nucleotide-diphospho-sugar transferases"/>
    <property type="match status" value="1"/>
</dbReference>
<dbReference type="PANTHER" id="PTHR45989">
    <property type="entry name" value="TRANSLATION INITIATION FACTOR EIF-2B SUBUNIT GAMMA"/>
    <property type="match status" value="1"/>
</dbReference>
<evidence type="ECO:0000256" key="4">
    <source>
        <dbReference type="ARBA" id="ARBA00022540"/>
    </source>
</evidence>
<evidence type="ECO:0000313" key="10">
    <source>
        <dbReference type="EMBL" id="KAF4723476.1"/>
    </source>
</evidence>
<comment type="subunit">
    <text evidence="8">Component of the translation initiation factor 2B (eIF2B) complex which is a heterodecamer of two sets of five different subunits: alpha, beta, gamma, delta and epsilon. Subunits alpha, beta and delta comprise a regulatory subcomplex and subunits epsilon and gamma comprise a catalytic subcomplex. Within the complex, the hexameric regulatory complex resides at the center, with the two heterodimeric catalytic subcomplexes bound on opposite sides.</text>
</comment>
<dbReference type="InterPro" id="IPR029044">
    <property type="entry name" value="Nucleotide-diphossugar_trans"/>
</dbReference>
<dbReference type="Gene3D" id="2.160.10.10">
    <property type="entry name" value="Hexapeptide repeat proteins"/>
    <property type="match status" value="1"/>
</dbReference>